<evidence type="ECO:0000256" key="1">
    <source>
        <dbReference type="SAM" id="SignalP"/>
    </source>
</evidence>
<accession>A0A167CEE3</accession>
<gene>
    <name evidence="3" type="ORF">PNBC_14425</name>
</gene>
<feature type="domain" description="Pyrrolo-quinoline quinone repeat" evidence="2">
    <location>
        <begin position="368"/>
        <end position="414"/>
    </location>
</feature>
<proteinExistence type="predicted"/>
<evidence type="ECO:0000313" key="4">
    <source>
        <dbReference type="Proteomes" id="UP000077134"/>
    </source>
</evidence>
<dbReference type="InterPro" id="IPR002372">
    <property type="entry name" value="PQQ_rpt_dom"/>
</dbReference>
<dbReference type="AlphaFoldDB" id="A0A167CEE3"/>
<feature type="signal peptide" evidence="1">
    <location>
        <begin position="1"/>
        <end position="26"/>
    </location>
</feature>
<name>A0A167CEE3_9BACL</name>
<dbReference type="InterPro" id="IPR018391">
    <property type="entry name" value="PQQ_b-propeller_rpt"/>
</dbReference>
<dbReference type="PROSITE" id="PS51257">
    <property type="entry name" value="PROKAR_LIPOPROTEIN"/>
    <property type="match status" value="1"/>
</dbReference>
<organism evidence="3 4">
    <name type="scientific">Paenibacillus crassostreae</name>
    <dbReference type="NCBI Taxonomy" id="1763538"/>
    <lineage>
        <taxon>Bacteria</taxon>
        <taxon>Bacillati</taxon>
        <taxon>Bacillota</taxon>
        <taxon>Bacilli</taxon>
        <taxon>Bacillales</taxon>
        <taxon>Paenibacillaceae</taxon>
        <taxon>Paenibacillus</taxon>
    </lineage>
</organism>
<dbReference type="PANTHER" id="PTHR34512">
    <property type="entry name" value="CELL SURFACE PROTEIN"/>
    <property type="match status" value="1"/>
</dbReference>
<dbReference type="EMBL" id="LSFN01000026">
    <property type="protein sequence ID" value="OAB73102.1"/>
    <property type="molecule type" value="Genomic_DNA"/>
</dbReference>
<comment type="caution">
    <text evidence="3">The sequence shown here is derived from an EMBL/GenBank/DDBJ whole genome shotgun (WGS) entry which is preliminary data.</text>
</comment>
<dbReference type="STRING" id="1763538.LPB68_05865"/>
<dbReference type="RefSeq" id="WP_068659313.1">
    <property type="nucleotide sequence ID" value="NZ_CP017770.1"/>
</dbReference>
<evidence type="ECO:0000313" key="3">
    <source>
        <dbReference type="EMBL" id="OAB73102.1"/>
    </source>
</evidence>
<dbReference type="SUPFAM" id="SSF50998">
    <property type="entry name" value="Quinoprotein alcohol dehydrogenase-like"/>
    <property type="match status" value="2"/>
</dbReference>
<dbReference type="Pfam" id="PF13360">
    <property type="entry name" value="PQQ_2"/>
    <property type="match status" value="3"/>
</dbReference>
<dbReference type="KEGG" id="pcx:LPB68_05865"/>
<evidence type="ECO:0000259" key="2">
    <source>
        <dbReference type="Pfam" id="PF13360"/>
    </source>
</evidence>
<dbReference type="Gene3D" id="2.130.10.10">
    <property type="entry name" value="YVTN repeat-like/Quinoprotein amine dehydrogenase"/>
    <property type="match status" value="2"/>
</dbReference>
<dbReference type="SMART" id="SM00564">
    <property type="entry name" value="PQQ"/>
    <property type="match status" value="7"/>
</dbReference>
<keyword evidence="4" id="KW-1185">Reference proteome</keyword>
<protein>
    <recommendedName>
        <fullName evidence="2">Pyrrolo-quinoline quinone repeat domain-containing protein</fullName>
    </recommendedName>
</protein>
<dbReference type="PANTHER" id="PTHR34512:SF30">
    <property type="entry name" value="OUTER MEMBRANE PROTEIN ASSEMBLY FACTOR BAMB"/>
    <property type="match status" value="1"/>
</dbReference>
<feature type="chain" id="PRO_5038419416" description="Pyrrolo-quinoline quinone repeat domain-containing protein" evidence="1">
    <location>
        <begin position="27"/>
        <end position="414"/>
    </location>
</feature>
<dbReference type="Proteomes" id="UP000077134">
    <property type="component" value="Unassembled WGS sequence"/>
</dbReference>
<keyword evidence="1" id="KW-0732">Signal</keyword>
<sequence>MGVRIQNTCLLLSLLMVACLTLSGCANNRIGNKEEVSMFRADLQHSGMYASKGPDQFNGVKWKFKTEGPVRSSPVILDGILYIGSDDQSVYAIEEESGTQKWSYKTRGAIKSSPAIAEETVYVYSDDGTIYALHLADGTMKWSYDTEVKDEIRDKVDYWKSSPAIADGVLYIGGGNNTFFAIDTATGTLLWKKSAALNDYTCESCPPPFLHSSPAVYDGVVFVGVAGYDVGKQVEPGTVIAFDKESGEQLWISDILNGAVDSSPVVDDKAIYVGMRNGGLQSLDRKTGKSIWKTNSIPYILASPALDQQTKTLYSGSSDSHELAAIDAETGEKKWSFKTEGPIHSSPATDGATIYGAGGNHNSDKNLGVIYALDAITGEEKWTFRTDANIYSSPALNNGILYIGSDDGNVYAIE</sequence>
<feature type="domain" description="Pyrrolo-quinoline quinone repeat" evidence="2">
    <location>
        <begin position="160"/>
        <end position="294"/>
    </location>
</feature>
<dbReference type="InterPro" id="IPR011047">
    <property type="entry name" value="Quinoprotein_ADH-like_sf"/>
</dbReference>
<reference evidence="3 4" key="1">
    <citation type="submission" date="2016-02" db="EMBL/GenBank/DDBJ databases">
        <title>Paenibacillus sp. LPB0068, isolated from Crassostrea gigas.</title>
        <authorList>
            <person name="Shin S.-K."/>
            <person name="Yi H."/>
        </authorList>
    </citation>
    <scope>NUCLEOTIDE SEQUENCE [LARGE SCALE GENOMIC DNA]</scope>
    <source>
        <strain evidence="3 4">LPB0068</strain>
    </source>
</reference>
<feature type="domain" description="Pyrrolo-quinoline quinone repeat" evidence="2">
    <location>
        <begin position="62"/>
        <end position="147"/>
    </location>
</feature>
<dbReference type="InterPro" id="IPR015943">
    <property type="entry name" value="WD40/YVTN_repeat-like_dom_sf"/>
</dbReference>